<dbReference type="Proteomes" id="UP000548787">
    <property type="component" value="Unassembled WGS sequence"/>
</dbReference>
<dbReference type="AlphaFoldDB" id="A0A7W1YFZ2"/>
<evidence type="ECO:0000313" key="2">
    <source>
        <dbReference type="Proteomes" id="UP000548787"/>
    </source>
</evidence>
<dbReference type="EMBL" id="JABJVM010000006">
    <property type="protein sequence ID" value="MBA3926220.1"/>
    <property type="molecule type" value="Genomic_DNA"/>
</dbReference>
<gene>
    <name evidence="1" type="ORF">HPK16_07690</name>
</gene>
<evidence type="ECO:0000313" key="1">
    <source>
        <dbReference type="EMBL" id="MBA3926220.1"/>
    </source>
</evidence>
<organism evidence="1 2">
    <name type="scientific">Listeria rustica</name>
    <dbReference type="NCBI Taxonomy" id="2713503"/>
    <lineage>
        <taxon>Bacteria</taxon>
        <taxon>Bacillati</taxon>
        <taxon>Bacillota</taxon>
        <taxon>Bacilli</taxon>
        <taxon>Bacillales</taxon>
        <taxon>Listeriaceae</taxon>
        <taxon>Listeria</taxon>
    </lineage>
</organism>
<comment type="caution">
    <text evidence="1">The sequence shown here is derived from an EMBL/GenBank/DDBJ whole genome shotgun (WGS) entry which is preliminary data.</text>
</comment>
<dbReference type="RefSeq" id="WP_181676410.1">
    <property type="nucleotide sequence ID" value="NZ_JABJVM010000006.1"/>
</dbReference>
<name>A0A7W1YFZ2_9LIST</name>
<reference evidence="1 2" key="1">
    <citation type="submission" date="2020-08" db="EMBL/GenBank/DDBJ databases">
        <title>Listeria ohnekaius sp. nov. and Listeria portnoyii sp. nov. isolated from non-agricultural and natural environments.</title>
        <authorList>
            <person name="Weller D."/>
            <person name="Belias A.M."/>
            <person name="Liao J."/>
            <person name="Guo S."/>
            <person name="Orsi R.H."/>
            <person name="Wiedmann M."/>
        </authorList>
    </citation>
    <scope>NUCLEOTIDE SEQUENCE [LARGE SCALE GENOMIC DNA]</scope>
    <source>
        <strain evidence="1 2">FSL W9-0585</strain>
    </source>
</reference>
<proteinExistence type="predicted"/>
<accession>A0A7W1YFZ2</accession>
<sequence>MKSSKIDTKSIKVQNQEQAANELAKFIVGLGAGTLGVVGKTVGAVLTIMGGSAIVKQLFTGKVGAQYPIKVITYVYFANKPTGTYAGYTIIVVRNATTGKVIQSKRNTIARTGA</sequence>
<protein>
    <submittedName>
        <fullName evidence="1">Uncharacterized protein</fullName>
    </submittedName>
</protein>
<keyword evidence="2" id="KW-1185">Reference proteome</keyword>